<evidence type="ECO:0000313" key="2">
    <source>
        <dbReference type="Proteomes" id="UP001595547"/>
    </source>
</evidence>
<comment type="caution">
    <text evidence="1">The sequence shown here is derived from an EMBL/GenBank/DDBJ whole genome shotgun (WGS) entry which is preliminary data.</text>
</comment>
<organism evidence="1 2">
    <name type="scientific">Cypionkella sinensis</name>
    <dbReference type="NCBI Taxonomy" id="1756043"/>
    <lineage>
        <taxon>Bacteria</taxon>
        <taxon>Pseudomonadati</taxon>
        <taxon>Pseudomonadota</taxon>
        <taxon>Alphaproteobacteria</taxon>
        <taxon>Rhodobacterales</taxon>
        <taxon>Paracoccaceae</taxon>
        <taxon>Cypionkella</taxon>
    </lineage>
</organism>
<gene>
    <name evidence="1" type="ORF">ACFOGH_06100</name>
</gene>
<keyword evidence="2" id="KW-1185">Reference proteome</keyword>
<evidence type="ECO:0000313" key="1">
    <source>
        <dbReference type="EMBL" id="MFC3180552.1"/>
    </source>
</evidence>
<dbReference type="RefSeq" id="WP_380072177.1">
    <property type="nucleotide sequence ID" value="NZ_JBHRTO010000001.1"/>
</dbReference>
<dbReference type="Proteomes" id="UP001595547">
    <property type="component" value="Unassembled WGS sequence"/>
</dbReference>
<sequence>MTKPHTVLEMTRIDAQNLHKKISANMAKAEHATWADVKAVQSDINALGLKMKTLGTDQADDVKAGIKAAISKLEAAGRLVEDKAVAAKDGVKHANTAMLDSAHKAAQSLSAAVAAARTNLAHAIEPKKVVA</sequence>
<evidence type="ECO:0008006" key="3">
    <source>
        <dbReference type="Google" id="ProtNLM"/>
    </source>
</evidence>
<name>A0ABV7IZJ6_9RHOB</name>
<reference evidence="2" key="1">
    <citation type="journal article" date="2019" name="Int. J. Syst. Evol. Microbiol.">
        <title>The Global Catalogue of Microorganisms (GCM) 10K type strain sequencing project: providing services to taxonomists for standard genome sequencing and annotation.</title>
        <authorList>
            <consortium name="The Broad Institute Genomics Platform"/>
            <consortium name="The Broad Institute Genome Sequencing Center for Infectious Disease"/>
            <person name="Wu L."/>
            <person name="Ma J."/>
        </authorList>
    </citation>
    <scope>NUCLEOTIDE SEQUENCE [LARGE SCALE GENOMIC DNA]</scope>
    <source>
        <strain evidence="2">KCTC 52039</strain>
    </source>
</reference>
<protein>
    <recommendedName>
        <fullName evidence="3">Phasin domain-containing protein</fullName>
    </recommendedName>
</protein>
<dbReference type="EMBL" id="JBHRTO010000001">
    <property type="protein sequence ID" value="MFC3180552.1"/>
    <property type="molecule type" value="Genomic_DNA"/>
</dbReference>
<accession>A0ABV7IZJ6</accession>
<proteinExistence type="predicted"/>